<keyword evidence="4" id="KW-0862">Zinc</keyword>
<dbReference type="NCBIfam" id="NF006683">
    <property type="entry name" value="PRK09229.1-4"/>
    <property type="match status" value="1"/>
</dbReference>
<dbReference type="InterPro" id="IPR006680">
    <property type="entry name" value="Amidohydro-rel"/>
</dbReference>
<proteinExistence type="predicted"/>
<dbReference type="NCBIfam" id="NF006681">
    <property type="entry name" value="PRK09229.1-2"/>
    <property type="match status" value="1"/>
</dbReference>
<dbReference type="InterPro" id="IPR032466">
    <property type="entry name" value="Metal_Hydrolase"/>
</dbReference>
<comment type="cofactor">
    <cofactor evidence="1">
        <name>Zn(2+)</name>
        <dbReference type="ChEBI" id="CHEBI:29105"/>
    </cofactor>
</comment>
<gene>
    <name evidence="7" type="ORF">DFR49_2728</name>
</gene>
<dbReference type="InterPro" id="IPR055156">
    <property type="entry name" value="HutF-like_N"/>
</dbReference>
<dbReference type="NCBIfam" id="TIGR02022">
    <property type="entry name" value="hutF"/>
    <property type="match status" value="1"/>
</dbReference>
<organism evidence="7 8">
    <name type="scientific">Hephaestia caeni</name>
    <dbReference type="NCBI Taxonomy" id="645617"/>
    <lineage>
        <taxon>Bacteria</taxon>
        <taxon>Pseudomonadati</taxon>
        <taxon>Pseudomonadota</taxon>
        <taxon>Alphaproteobacteria</taxon>
        <taxon>Sphingomonadales</taxon>
        <taxon>Sphingomonadaceae</taxon>
        <taxon>Hephaestia</taxon>
    </lineage>
</organism>
<dbReference type="Gene3D" id="3.20.20.140">
    <property type="entry name" value="Metal-dependent hydrolases"/>
    <property type="match status" value="1"/>
</dbReference>
<evidence type="ECO:0000259" key="6">
    <source>
        <dbReference type="Pfam" id="PF22429"/>
    </source>
</evidence>
<dbReference type="InterPro" id="IPR010252">
    <property type="entry name" value="HutF"/>
</dbReference>
<dbReference type="InterPro" id="IPR011059">
    <property type="entry name" value="Metal-dep_hydrolase_composite"/>
</dbReference>
<dbReference type="InterPro" id="IPR051607">
    <property type="entry name" value="Metallo-dep_hydrolases"/>
</dbReference>
<dbReference type="SUPFAM" id="SSF51556">
    <property type="entry name" value="Metallo-dependent hydrolases"/>
    <property type="match status" value="1"/>
</dbReference>
<dbReference type="OrthoDB" id="9796020at2"/>
<dbReference type="SUPFAM" id="SSF51338">
    <property type="entry name" value="Composite domain of metallo-dependent hydrolases"/>
    <property type="match status" value="1"/>
</dbReference>
<dbReference type="NCBIfam" id="NF006684">
    <property type="entry name" value="PRK09229.1-5"/>
    <property type="match status" value="1"/>
</dbReference>
<dbReference type="Proteomes" id="UP000266568">
    <property type="component" value="Unassembled WGS sequence"/>
</dbReference>
<dbReference type="GO" id="GO:0046872">
    <property type="term" value="F:metal ion binding"/>
    <property type="evidence" value="ECO:0007669"/>
    <property type="project" value="UniProtKB-KW"/>
</dbReference>
<evidence type="ECO:0000256" key="1">
    <source>
        <dbReference type="ARBA" id="ARBA00001947"/>
    </source>
</evidence>
<dbReference type="GO" id="GO:0019239">
    <property type="term" value="F:deaminase activity"/>
    <property type="evidence" value="ECO:0007669"/>
    <property type="project" value="TreeGrafter"/>
</dbReference>
<dbReference type="PANTHER" id="PTHR11271:SF48">
    <property type="entry name" value="AMIDOHYDROLASE-RELATED DOMAIN-CONTAINING PROTEIN"/>
    <property type="match status" value="1"/>
</dbReference>
<evidence type="ECO:0000256" key="4">
    <source>
        <dbReference type="ARBA" id="ARBA00022833"/>
    </source>
</evidence>
<evidence type="ECO:0000256" key="3">
    <source>
        <dbReference type="ARBA" id="ARBA00022801"/>
    </source>
</evidence>
<dbReference type="GO" id="GO:0005829">
    <property type="term" value="C:cytosol"/>
    <property type="evidence" value="ECO:0007669"/>
    <property type="project" value="TreeGrafter"/>
</dbReference>
<name>A0A397P830_9SPHN</name>
<dbReference type="Gene3D" id="2.30.40.10">
    <property type="entry name" value="Urease, subunit C, domain 1"/>
    <property type="match status" value="1"/>
</dbReference>
<keyword evidence="8" id="KW-1185">Reference proteome</keyword>
<protein>
    <submittedName>
        <fullName evidence="7">Formimidoylglutamate deiminase</fullName>
    </submittedName>
</protein>
<feature type="domain" description="Formimidoylglutamate deiminase N-terminal" evidence="6">
    <location>
        <begin position="6"/>
        <end position="41"/>
    </location>
</feature>
<dbReference type="RefSeq" id="WP_119036131.1">
    <property type="nucleotide sequence ID" value="NZ_QXDC01000003.1"/>
</dbReference>
<dbReference type="Pfam" id="PF01979">
    <property type="entry name" value="Amidohydro_1"/>
    <property type="match status" value="1"/>
</dbReference>
<evidence type="ECO:0000313" key="7">
    <source>
        <dbReference type="EMBL" id="RIA44483.1"/>
    </source>
</evidence>
<sequence length="445" mass="46992">MDLWFETALLPDGWATGVRIGVADGRIVSVERDASPGDARHAIGLPGLCNVHSHGFQRGMAGLSERRGRADDDFWSWREVMYAFLDRLTPDDIAAITALAYVEMLETGYTRVGEFHYLHNDIDGRRYADPAATAASIVAAADESGIGLTLLPVFYAHADFGGAPPTLGQRRFVSGIDGFARLAEASRTLLPHDATFGIAPHSLRATTADELAAILPLADGGPIHIHAAEQVKEVEACLAATGARPVEWLLANAAVDARWCLVHATHLTDAECDTLAASGAVAGLCPVTESNLGDGIFPAARYFAAGGTVATGTDSNIRIDAADELRTIEYAQRLTRRRRNVLADHAHPSIGARLFAGALAGGAQALGVEAGIAVGAPADLVALDADDPALVGRSGDALLDGWIFAGRDTVRHVWRGGRQVVADGRHVARDAIAARYRATLARLLA</sequence>
<evidence type="ECO:0000259" key="5">
    <source>
        <dbReference type="Pfam" id="PF01979"/>
    </source>
</evidence>
<evidence type="ECO:0000313" key="8">
    <source>
        <dbReference type="Proteomes" id="UP000266568"/>
    </source>
</evidence>
<dbReference type="PANTHER" id="PTHR11271">
    <property type="entry name" value="GUANINE DEAMINASE"/>
    <property type="match status" value="1"/>
</dbReference>
<accession>A0A397P830</accession>
<keyword evidence="2" id="KW-0479">Metal-binding</keyword>
<comment type="caution">
    <text evidence="7">The sequence shown here is derived from an EMBL/GenBank/DDBJ whole genome shotgun (WGS) entry which is preliminary data.</text>
</comment>
<dbReference type="Pfam" id="PF22429">
    <property type="entry name" value="HutF_N"/>
    <property type="match status" value="1"/>
</dbReference>
<dbReference type="AlphaFoldDB" id="A0A397P830"/>
<evidence type="ECO:0000256" key="2">
    <source>
        <dbReference type="ARBA" id="ARBA00022723"/>
    </source>
</evidence>
<reference evidence="7 8" key="1">
    <citation type="submission" date="2018-08" db="EMBL/GenBank/DDBJ databases">
        <title>Genomic Encyclopedia of Type Strains, Phase IV (KMG-IV): sequencing the most valuable type-strain genomes for metagenomic binning, comparative biology and taxonomic classification.</title>
        <authorList>
            <person name="Goeker M."/>
        </authorList>
    </citation>
    <scope>NUCLEOTIDE SEQUENCE [LARGE SCALE GENOMIC DNA]</scope>
    <source>
        <strain evidence="7 8">DSM 25527</strain>
    </source>
</reference>
<keyword evidence="3" id="KW-0378">Hydrolase</keyword>
<feature type="domain" description="Amidohydrolase-related" evidence="5">
    <location>
        <begin position="45"/>
        <end position="420"/>
    </location>
</feature>
<dbReference type="EMBL" id="QXDC01000003">
    <property type="protein sequence ID" value="RIA44483.1"/>
    <property type="molecule type" value="Genomic_DNA"/>
</dbReference>